<evidence type="ECO:0000313" key="7">
    <source>
        <dbReference type="EMBL" id="PHN05843.1"/>
    </source>
</evidence>
<dbReference type="PANTHER" id="PTHR43668:SF4">
    <property type="entry name" value="ALLANTOINASE"/>
    <property type="match status" value="1"/>
</dbReference>
<gene>
    <name evidence="7" type="ORF">CRP01_15345</name>
</gene>
<dbReference type="Gene3D" id="2.30.40.10">
    <property type="entry name" value="Urease, subunit C, domain 1"/>
    <property type="match status" value="1"/>
</dbReference>
<dbReference type="InterPro" id="IPR050138">
    <property type="entry name" value="DHOase/Allantoinase_Hydrolase"/>
</dbReference>
<dbReference type="GO" id="GO:0046872">
    <property type="term" value="F:metal ion binding"/>
    <property type="evidence" value="ECO:0007669"/>
    <property type="project" value="UniProtKB-KW"/>
</dbReference>
<comment type="cofactor">
    <cofactor evidence="1">
        <name>Zn(2+)</name>
        <dbReference type="ChEBI" id="CHEBI:29105"/>
    </cofactor>
</comment>
<dbReference type="NCBIfam" id="TIGR00857">
    <property type="entry name" value="pyrC_multi"/>
    <property type="match status" value="1"/>
</dbReference>
<sequence length="445" mass="49910">MSKTFLFKNGRIVNRGEITGGDLLVKNGFIEKVGGVIEASGAEEIDAEGKLLLPGIIDDQVHFREPGLTHKANIFTESRAAVAGGVTSFMEMPNTKPPALTQELLEDKYRIGAATALANYSFFMGAGNDNLEQVLRTDPKTVCGVKVFMGSSTGNMLVDDAKTLEGLFSQVPMLIATHCEDEATIRENVAKFRERYGEDVPMEAHPLIRNVEGCYRSSSFAVDLARKYNTRLHILHISTAKELDLFRNDIPLAEKRITAEVCVHHLYFNSDQYAKLGSQIKCNPAVKDAHNQEALFPALLDNRLDIIATDHAPHTWEEKQGKYFDAPSGVPLVQHTLNVMLEFHQRGMISLERIVEKMSHAPAICFEMDRRGYLDEGYWADIILLDPEKSWTVDKSNIHYKCGWSPFEGHNFKGKVEATMVSGHLAFRDDRFNEDKMGERLAFSR</sequence>
<dbReference type="NCBIfam" id="NF006688">
    <property type="entry name" value="PRK09236.1"/>
    <property type="match status" value="1"/>
</dbReference>
<accession>A0A2D0NDJ4</accession>
<dbReference type="GO" id="GO:0005737">
    <property type="term" value="C:cytoplasm"/>
    <property type="evidence" value="ECO:0007669"/>
    <property type="project" value="TreeGrafter"/>
</dbReference>
<reference evidence="7 8" key="1">
    <citation type="submission" date="2017-10" db="EMBL/GenBank/DDBJ databases">
        <title>The draft genome sequence of Lewinella nigricans NBRC 102662.</title>
        <authorList>
            <person name="Wang K."/>
        </authorList>
    </citation>
    <scope>NUCLEOTIDE SEQUENCE [LARGE SCALE GENOMIC DNA]</scope>
    <source>
        <strain evidence="7 8">NBRC 102662</strain>
    </source>
</reference>
<evidence type="ECO:0000256" key="4">
    <source>
        <dbReference type="ARBA" id="ARBA00022723"/>
    </source>
</evidence>
<dbReference type="OrthoDB" id="9765462at2"/>
<dbReference type="CDD" id="cd01318">
    <property type="entry name" value="DHOase_IIb"/>
    <property type="match status" value="1"/>
</dbReference>
<comment type="function">
    <text evidence="2">Catalyzes the reversible cyclization of carbamoyl aspartate to dihydroorotate.</text>
</comment>
<evidence type="ECO:0000256" key="5">
    <source>
        <dbReference type="ARBA" id="ARBA00022801"/>
    </source>
</evidence>
<protein>
    <submittedName>
        <fullName evidence="7">Dihydroorotase</fullName>
        <ecNumber evidence="7">3.5.2.3</ecNumber>
    </submittedName>
</protein>
<dbReference type="GO" id="GO:0006145">
    <property type="term" value="P:purine nucleobase catabolic process"/>
    <property type="evidence" value="ECO:0007669"/>
    <property type="project" value="TreeGrafter"/>
</dbReference>
<comment type="similarity">
    <text evidence="3">Belongs to the metallo-dependent hydrolases superfamily. DHOase family. Class I DHOase subfamily.</text>
</comment>
<dbReference type="PANTHER" id="PTHR43668">
    <property type="entry name" value="ALLANTOINASE"/>
    <property type="match status" value="1"/>
</dbReference>
<keyword evidence="4" id="KW-0479">Metal-binding</keyword>
<evidence type="ECO:0000256" key="1">
    <source>
        <dbReference type="ARBA" id="ARBA00001947"/>
    </source>
</evidence>
<evidence type="ECO:0000256" key="2">
    <source>
        <dbReference type="ARBA" id="ARBA00002368"/>
    </source>
</evidence>
<dbReference type="Pfam" id="PF01979">
    <property type="entry name" value="Amidohydro_1"/>
    <property type="match status" value="1"/>
</dbReference>
<dbReference type="SUPFAM" id="SSF51556">
    <property type="entry name" value="Metallo-dependent hydrolases"/>
    <property type="match status" value="1"/>
</dbReference>
<dbReference type="EMBL" id="PDUD01000020">
    <property type="protein sequence ID" value="PHN05843.1"/>
    <property type="molecule type" value="Genomic_DNA"/>
</dbReference>
<dbReference type="InterPro" id="IPR032466">
    <property type="entry name" value="Metal_Hydrolase"/>
</dbReference>
<dbReference type="AlphaFoldDB" id="A0A2D0NDJ4"/>
<dbReference type="Proteomes" id="UP000223913">
    <property type="component" value="Unassembled WGS sequence"/>
</dbReference>
<keyword evidence="8" id="KW-1185">Reference proteome</keyword>
<proteinExistence type="inferred from homology"/>
<dbReference type="GO" id="GO:0004151">
    <property type="term" value="F:dihydroorotase activity"/>
    <property type="evidence" value="ECO:0007669"/>
    <property type="project" value="UniProtKB-EC"/>
</dbReference>
<evidence type="ECO:0000313" key="8">
    <source>
        <dbReference type="Proteomes" id="UP000223913"/>
    </source>
</evidence>
<dbReference type="RefSeq" id="WP_099150933.1">
    <property type="nucleotide sequence ID" value="NZ_PDUD01000020.1"/>
</dbReference>
<dbReference type="SUPFAM" id="SSF51338">
    <property type="entry name" value="Composite domain of metallo-dependent hydrolases"/>
    <property type="match status" value="1"/>
</dbReference>
<keyword evidence="5 7" id="KW-0378">Hydrolase</keyword>
<organism evidence="7 8">
    <name type="scientific">Flavilitoribacter nigricans (strain ATCC 23147 / DSM 23189 / NBRC 102662 / NCIMB 1420 / SS-2)</name>
    <name type="common">Lewinella nigricans</name>
    <dbReference type="NCBI Taxonomy" id="1122177"/>
    <lineage>
        <taxon>Bacteria</taxon>
        <taxon>Pseudomonadati</taxon>
        <taxon>Bacteroidota</taxon>
        <taxon>Saprospiria</taxon>
        <taxon>Saprospirales</taxon>
        <taxon>Lewinellaceae</taxon>
        <taxon>Flavilitoribacter</taxon>
    </lineage>
</organism>
<dbReference type="PROSITE" id="PS00483">
    <property type="entry name" value="DIHYDROOROTASE_2"/>
    <property type="match status" value="1"/>
</dbReference>
<dbReference type="GO" id="GO:0004038">
    <property type="term" value="F:allantoinase activity"/>
    <property type="evidence" value="ECO:0007669"/>
    <property type="project" value="TreeGrafter"/>
</dbReference>
<name>A0A2D0NDJ4_FLAN2</name>
<comment type="caution">
    <text evidence="7">The sequence shown here is derived from an EMBL/GenBank/DDBJ whole genome shotgun (WGS) entry which is preliminary data.</text>
</comment>
<dbReference type="InterPro" id="IPR002195">
    <property type="entry name" value="Dihydroorotase_CS"/>
</dbReference>
<evidence type="ECO:0000256" key="3">
    <source>
        <dbReference type="ARBA" id="ARBA00010286"/>
    </source>
</evidence>
<evidence type="ECO:0000259" key="6">
    <source>
        <dbReference type="Pfam" id="PF01979"/>
    </source>
</evidence>
<dbReference type="Gene3D" id="3.20.20.140">
    <property type="entry name" value="Metal-dependent hydrolases"/>
    <property type="match status" value="1"/>
</dbReference>
<feature type="domain" description="Amidohydrolase-related" evidence="6">
    <location>
        <begin position="52"/>
        <end position="425"/>
    </location>
</feature>
<dbReference type="InterPro" id="IPR006680">
    <property type="entry name" value="Amidohydro-rel"/>
</dbReference>
<dbReference type="InterPro" id="IPR011059">
    <property type="entry name" value="Metal-dep_hydrolase_composite"/>
</dbReference>
<dbReference type="EC" id="3.5.2.3" evidence="7"/>